<feature type="domain" description="BCS1 N-terminal" evidence="16">
    <location>
        <begin position="55"/>
        <end position="243"/>
    </location>
</feature>
<evidence type="ECO:0000256" key="7">
    <source>
        <dbReference type="ARBA" id="ARBA00022840"/>
    </source>
</evidence>
<name>A0A6A7BCK0_9PLEO</name>
<dbReference type="Pfam" id="PF08740">
    <property type="entry name" value="BCS1_N"/>
    <property type="match status" value="1"/>
</dbReference>
<keyword evidence="6 17" id="KW-0378">Hydrolase</keyword>
<dbReference type="OrthoDB" id="10251412at2759"/>
<evidence type="ECO:0000256" key="9">
    <source>
        <dbReference type="ARBA" id="ARBA00023128"/>
    </source>
</evidence>
<dbReference type="InterPro" id="IPR027417">
    <property type="entry name" value="P-loop_NTPase"/>
</dbReference>
<dbReference type="SUPFAM" id="SSF52540">
    <property type="entry name" value="P-loop containing nucleoside triphosphate hydrolases"/>
    <property type="match status" value="1"/>
</dbReference>
<dbReference type="PROSITE" id="PS00674">
    <property type="entry name" value="AAA"/>
    <property type="match status" value="1"/>
</dbReference>
<dbReference type="Gene3D" id="3.40.50.300">
    <property type="entry name" value="P-loop containing nucleotide triphosphate hydrolases"/>
    <property type="match status" value="1"/>
</dbReference>
<evidence type="ECO:0000256" key="4">
    <source>
        <dbReference type="ARBA" id="ARBA00022741"/>
    </source>
</evidence>
<dbReference type="PANTHER" id="PTHR23070">
    <property type="entry name" value="BCS1 AAA-TYPE ATPASE"/>
    <property type="match status" value="1"/>
</dbReference>
<evidence type="ECO:0000256" key="1">
    <source>
        <dbReference type="ARBA" id="ARBA00004434"/>
    </source>
</evidence>
<evidence type="ECO:0000259" key="16">
    <source>
        <dbReference type="SMART" id="SM01024"/>
    </source>
</evidence>
<dbReference type="InterPro" id="IPR003960">
    <property type="entry name" value="ATPase_AAA_CS"/>
</dbReference>
<sequence>MDFTLLRHVDLNLDSPNGSLASLPSTVMEALIPGYRIIYQLFFGIFGIDIGLIMSGCLIVFALLQGVRMMYGHARRYLVTYFTSTINIEQYDDMYNVVLEWLAKQRATEGRGMKAVSSYWCDDKDDEGDDVLDEHGIFNYEKWANKLGLRFEPWYGESTFDFNARTFTVVRDRPGKSGEREVLALRCTGRSYDPIRVLLDNIRTSSSSNADKTTWVCRAEKRNNSEPHWHRQGSRPSRPLSTISLDRQSKARIVKDINEYLHPETARWYAKRGIPHRRGYLLHGPPGTGKTSLSFALAGVFGLSIYCMSLNEITTESDLSRLFSILPQRCIILLEDIDSAGLRRDNLPDASLSEEQTNSADEKPQTEPKKADTSKAPPTPISRTAISLCGLLNVIDGASSNEGRVLIMTTNCPESLDDALIRPGRVDLQIGFTLATQDQAREIYTRMYSTEKDKKKTASKATTTKITSPSSKPPGSAAKQASLGDEEFLKSLAFEHATQTLEPEKLAEMALSFAVQIPGKTFSPAEIQGYLLNLKQEPLRAVEEVGKWRDALLEAKKKGKKVVDER</sequence>
<evidence type="ECO:0000256" key="8">
    <source>
        <dbReference type="ARBA" id="ARBA00022989"/>
    </source>
</evidence>
<proteinExistence type="inferred from homology"/>
<dbReference type="GO" id="GO:0005524">
    <property type="term" value="F:ATP binding"/>
    <property type="evidence" value="ECO:0007669"/>
    <property type="project" value="UniProtKB-KW"/>
</dbReference>
<keyword evidence="7 12" id="KW-0067">ATP-binding</keyword>
<keyword evidence="3 14" id="KW-0812">Transmembrane</keyword>
<comment type="catalytic activity">
    <reaction evidence="11">
        <text>ATP + H2O = ADP + phosphate + H(+)</text>
        <dbReference type="Rhea" id="RHEA:13065"/>
        <dbReference type="ChEBI" id="CHEBI:15377"/>
        <dbReference type="ChEBI" id="CHEBI:15378"/>
        <dbReference type="ChEBI" id="CHEBI:30616"/>
        <dbReference type="ChEBI" id="CHEBI:43474"/>
        <dbReference type="ChEBI" id="CHEBI:456216"/>
    </reaction>
    <physiologicalReaction direction="left-to-right" evidence="11">
        <dbReference type="Rhea" id="RHEA:13066"/>
    </physiologicalReaction>
</comment>
<evidence type="ECO:0000259" key="15">
    <source>
        <dbReference type="SMART" id="SM00382"/>
    </source>
</evidence>
<evidence type="ECO:0000256" key="11">
    <source>
        <dbReference type="ARBA" id="ARBA00048778"/>
    </source>
</evidence>
<keyword evidence="5" id="KW-0999">Mitochondrion inner membrane</keyword>
<dbReference type="SMART" id="SM00382">
    <property type="entry name" value="AAA"/>
    <property type="match status" value="1"/>
</dbReference>
<comment type="subcellular location">
    <subcellularLocation>
        <location evidence="1">Mitochondrion inner membrane</location>
        <topology evidence="1">Single-pass membrane protein</topology>
    </subcellularLocation>
</comment>
<dbReference type="Pfam" id="PF25426">
    <property type="entry name" value="AAA_lid_BCS1"/>
    <property type="match status" value="1"/>
</dbReference>
<feature type="compositionally biased region" description="Low complexity" evidence="13">
    <location>
        <begin position="459"/>
        <end position="481"/>
    </location>
</feature>
<evidence type="ECO:0000256" key="12">
    <source>
        <dbReference type="RuleBase" id="RU003651"/>
    </source>
</evidence>
<dbReference type="InterPro" id="IPR003593">
    <property type="entry name" value="AAA+_ATPase"/>
</dbReference>
<feature type="region of interest" description="Disordered" evidence="13">
    <location>
        <begin position="345"/>
        <end position="379"/>
    </location>
</feature>
<dbReference type="InterPro" id="IPR014851">
    <property type="entry name" value="BCS1_N"/>
</dbReference>
<keyword evidence="8 14" id="KW-1133">Transmembrane helix</keyword>
<feature type="compositionally biased region" description="Basic and acidic residues" evidence="13">
    <location>
        <begin position="360"/>
        <end position="373"/>
    </location>
</feature>
<gene>
    <name evidence="17" type="ORF">T440DRAFT_447243</name>
</gene>
<dbReference type="Pfam" id="PF00004">
    <property type="entry name" value="AAA"/>
    <property type="match status" value="2"/>
</dbReference>
<dbReference type="GO" id="GO:0016887">
    <property type="term" value="F:ATP hydrolysis activity"/>
    <property type="evidence" value="ECO:0007669"/>
    <property type="project" value="InterPro"/>
</dbReference>
<feature type="transmembrane region" description="Helical" evidence="14">
    <location>
        <begin position="37"/>
        <end position="64"/>
    </location>
</feature>
<keyword evidence="18" id="KW-1185">Reference proteome</keyword>
<evidence type="ECO:0000256" key="5">
    <source>
        <dbReference type="ARBA" id="ARBA00022792"/>
    </source>
</evidence>
<keyword evidence="4 12" id="KW-0547">Nucleotide-binding</keyword>
<dbReference type="GO" id="GO:0005743">
    <property type="term" value="C:mitochondrial inner membrane"/>
    <property type="evidence" value="ECO:0007669"/>
    <property type="project" value="UniProtKB-SubCell"/>
</dbReference>
<keyword evidence="9" id="KW-0496">Mitochondrion</keyword>
<feature type="domain" description="AAA+ ATPase" evidence="15">
    <location>
        <begin position="276"/>
        <end position="436"/>
    </location>
</feature>
<dbReference type="Proteomes" id="UP000799423">
    <property type="component" value="Unassembled WGS sequence"/>
</dbReference>
<evidence type="ECO:0000256" key="14">
    <source>
        <dbReference type="SAM" id="Phobius"/>
    </source>
</evidence>
<keyword evidence="10 14" id="KW-0472">Membrane</keyword>
<accession>A0A6A7BCK0</accession>
<evidence type="ECO:0000256" key="10">
    <source>
        <dbReference type="ARBA" id="ARBA00023136"/>
    </source>
</evidence>
<evidence type="ECO:0000256" key="6">
    <source>
        <dbReference type="ARBA" id="ARBA00022801"/>
    </source>
</evidence>
<protein>
    <submittedName>
        <fullName evidence="17">P-loop containing nucleoside triphosphate hydrolase protein</fullName>
    </submittedName>
</protein>
<feature type="region of interest" description="Disordered" evidence="13">
    <location>
        <begin position="453"/>
        <end position="481"/>
    </location>
</feature>
<dbReference type="InterPro" id="IPR057495">
    <property type="entry name" value="AAA_lid_BCS1"/>
</dbReference>
<evidence type="ECO:0000313" key="17">
    <source>
        <dbReference type="EMBL" id="KAF2851878.1"/>
    </source>
</evidence>
<dbReference type="EMBL" id="MU006300">
    <property type="protein sequence ID" value="KAF2851878.1"/>
    <property type="molecule type" value="Genomic_DNA"/>
</dbReference>
<dbReference type="InterPro" id="IPR050747">
    <property type="entry name" value="Mitochondrial_chaperone_BCS1"/>
</dbReference>
<evidence type="ECO:0000256" key="2">
    <source>
        <dbReference type="ARBA" id="ARBA00007448"/>
    </source>
</evidence>
<dbReference type="SMART" id="SM01024">
    <property type="entry name" value="BCS1_N"/>
    <property type="match status" value="1"/>
</dbReference>
<evidence type="ECO:0000256" key="3">
    <source>
        <dbReference type="ARBA" id="ARBA00022692"/>
    </source>
</evidence>
<organism evidence="17 18">
    <name type="scientific">Plenodomus tracheiphilus IPT5</name>
    <dbReference type="NCBI Taxonomy" id="1408161"/>
    <lineage>
        <taxon>Eukaryota</taxon>
        <taxon>Fungi</taxon>
        <taxon>Dikarya</taxon>
        <taxon>Ascomycota</taxon>
        <taxon>Pezizomycotina</taxon>
        <taxon>Dothideomycetes</taxon>
        <taxon>Pleosporomycetidae</taxon>
        <taxon>Pleosporales</taxon>
        <taxon>Pleosporineae</taxon>
        <taxon>Leptosphaeriaceae</taxon>
        <taxon>Plenodomus</taxon>
    </lineage>
</organism>
<reference evidence="17" key="1">
    <citation type="submission" date="2020-01" db="EMBL/GenBank/DDBJ databases">
        <authorList>
            <consortium name="DOE Joint Genome Institute"/>
            <person name="Haridas S."/>
            <person name="Albert R."/>
            <person name="Binder M."/>
            <person name="Bloem J."/>
            <person name="Labutti K."/>
            <person name="Salamov A."/>
            <person name="Andreopoulos B."/>
            <person name="Baker S.E."/>
            <person name="Barry K."/>
            <person name="Bills G."/>
            <person name="Bluhm B.H."/>
            <person name="Cannon C."/>
            <person name="Castanera R."/>
            <person name="Culley D.E."/>
            <person name="Daum C."/>
            <person name="Ezra D."/>
            <person name="Gonzalez J.B."/>
            <person name="Henrissat B."/>
            <person name="Kuo A."/>
            <person name="Liang C."/>
            <person name="Lipzen A."/>
            <person name="Lutzoni F."/>
            <person name="Magnuson J."/>
            <person name="Mondo S."/>
            <person name="Nolan M."/>
            <person name="Ohm R."/>
            <person name="Pangilinan J."/>
            <person name="Park H.-J."/>
            <person name="Ramirez L."/>
            <person name="Alfaro M."/>
            <person name="Sun H."/>
            <person name="Tritt A."/>
            <person name="Yoshinaga Y."/>
            <person name="Zwiers L.-H."/>
            <person name="Turgeon B.G."/>
            <person name="Goodwin S.B."/>
            <person name="Spatafora J.W."/>
            <person name="Crous P.W."/>
            <person name="Grigoriev I.V."/>
        </authorList>
    </citation>
    <scope>NUCLEOTIDE SEQUENCE</scope>
    <source>
        <strain evidence="17">IPT5</strain>
    </source>
</reference>
<dbReference type="AlphaFoldDB" id="A0A6A7BCK0"/>
<evidence type="ECO:0000313" key="18">
    <source>
        <dbReference type="Proteomes" id="UP000799423"/>
    </source>
</evidence>
<dbReference type="InterPro" id="IPR003959">
    <property type="entry name" value="ATPase_AAA_core"/>
</dbReference>
<comment type="similarity">
    <text evidence="2">Belongs to the AAA ATPase family. BCS1 subfamily.</text>
</comment>
<evidence type="ECO:0000256" key="13">
    <source>
        <dbReference type="SAM" id="MobiDB-lite"/>
    </source>
</evidence>